<dbReference type="GO" id="GO:0005737">
    <property type="term" value="C:cytoplasm"/>
    <property type="evidence" value="ECO:0007669"/>
    <property type="project" value="UniProtKB-SubCell"/>
</dbReference>
<comment type="similarity">
    <text evidence="5">Belongs to the XseA family.</text>
</comment>
<evidence type="ECO:0000256" key="3">
    <source>
        <dbReference type="ARBA" id="ARBA00022801"/>
    </source>
</evidence>
<dbReference type="EMBL" id="CP144374">
    <property type="protein sequence ID" value="XCH48833.1"/>
    <property type="molecule type" value="Genomic_DNA"/>
</dbReference>
<sequence>MFNVDVTYQTLSQYLNEIKELIQEISDYQWIVAEIAKIDSDKNGHYWIELVEKKDNEIVAKCDAVVWSRNVETVHNFYLKTGMELQKGIKILFLGKATFHEKYGFKISIYQIDPSFSLGEMALKKKETIERLTREGFIDRNKLIEIPVIIQRIAIVSSESAAGYEDFLKILKGNKYGFKFYTKLFDAFVQGDSAVASLMAAFQRCAFEAKNFDAVVLIRGGGSVADLAIFNDYELAKTMALMPVPVFTGIGHTRDETVADRVASMSFKTPSEVAKFILDRAVDFDSRLDTLRQRIIHRAENFLSVEISKNQSIEERFKLAVKNSREKILQKMNLIVSEVHNNVLKRVHSEREFLFKVKQQLYKKTNLILTAQEVELTNINNKVKMKINENMAKQNFRISSYKDSLFTKLKNTLSLKNIQIERVNEKLRLLSPENILKRGYSITYLNGKVLKNSGEVPLRANIQIQLYKGKISATVTNKEENNGELKLF</sequence>
<dbReference type="GO" id="GO:0009318">
    <property type="term" value="C:exodeoxyribonuclease VII complex"/>
    <property type="evidence" value="ECO:0007669"/>
    <property type="project" value="UniProtKB-UniRule"/>
</dbReference>
<dbReference type="GO" id="GO:0003676">
    <property type="term" value="F:nucleic acid binding"/>
    <property type="evidence" value="ECO:0007669"/>
    <property type="project" value="InterPro"/>
</dbReference>
<comment type="subcellular location">
    <subcellularLocation>
        <location evidence="5">Cytoplasm</location>
    </subcellularLocation>
</comment>
<dbReference type="AlphaFoldDB" id="A0AAU8H3C3"/>
<dbReference type="InterPro" id="IPR020579">
    <property type="entry name" value="Exonuc_VII_lsu_C"/>
</dbReference>
<dbReference type="EC" id="3.1.11.6" evidence="5"/>
<dbReference type="Pfam" id="PF02601">
    <property type="entry name" value="Exonuc_VII_L"/>
    <property type="match status" value="1"/>
</dbReference>
<dbReference type="KEGG" id="tob:V4D31_01445"/>
<proteinExistence type="inferred from homology"/>
<dbReference type="RefSeq" id="WP_353686473.1">
    <property type="nucleotide sequence ID" value="NZ_CP144374.1"/>
</dbReference>
<keyword evidence="4 5" id="KW-0269">Exonuclease</keyword>
<dbReference type="NCBIfam" id="TIGR00237">
    <property type="entry name" value="xseA"/>
    <property type="match status" value="1"/>
</dbReference>
<accession>A0AAU8H3C3</accession>
<reference evidence="8" key="1">
    <citation type="submission" date="2024-01" db="EMBL/GenBank/DDBJ databases">
        <title>The first autotrophic representatives of the genus Thermodesulfovibrio.</title>
        <authorList>
            <person name="Maltseva A.I."/>
            <person name="Elcheninov A.G."/>
            <person name="Kublanov I.V."/>
            <person name="Lebedinsky A.V."/>
            <person name="Frolov E.N."/>
        </authorList>
    </citation>
    <scope>NUCLEOTIDE SEQUENCE</scope>
    <source>
        <strain evidence="8">3462-1</strain>
    </source>
</reference>
<dbReference type="CDD" id="cd04489">
    <property type="entry name" value="ExoVII_LU_OBF"/>
    <property type="match status" value="1"/>
</dbReference>
<keyword evidence="1" id="KW-0963">Cytoplasm</keyword>
<feature type="domain" description="Exonuclease VII large subunit C-terminal" evidence="6">
    <location>
        <begin position="138"/>
        <end position="473"/>
    </location>
</feature>
<dbReference type="InterPro" id="IPR025824">
    <property type="entry name" value="OB-fold_nuc-bd_dom"/>
</dbReference>
<protein>
    <recommendedName>
        <fullName evidence="5">Exodeoxyribonuclease 7 large subunit</fullName>
        <ecNumber evidence="5">3.1.11.6</ecNumber>
    </recommendedName>
</protein>
<evidence type="ECO:0000256" key="1">
    <source>
        <dbReference type="ARBA" id="ARBA00022490"/>
    </source>
</evidence>
<keyword evidence="2 5" id="KW-0540">Nuclease</keyword>
<dbReference type="PANTHER" id="PTHR30008">
    <property type="entry name" value="EXODEOXYRIBONUCLEASE 7 LARGE SUBUNIT"/>
    <property type="match status" value="1"/>
</dbReference>
<keyword evidence="3 5" id="KW-0378">Hydrolase</keyword>
<evidence type="ECO:0000256" key="2">
    <source>
        <dbReference type="ARBA" id="ARBA00022722"/>
    </source>
</evidence>
<organism evidence="8">
    <name type="scientific">Thermodesulfovibrio obliviosus</name>
    <dbReference type="NCBI Taxonomy" id="3118332"/>
    <lineage>
        <taxon>Bacteria</taxon>
        <taxon>Pseudomonadati</taxon>
        <taxon>Nitrospirota</taxon>
        <taxon>Thermodesulfovibrionia</taxon>
        <taxon>Thermodesulfovibrionales</taxon>
        <taxon>Thermodesulfovibrionaceae</taxon>
        <taxon>Thermodesulfovibrio</taxon>
    </lineage>
</organism>
<evidence type="ECO:0000259" key="6">
    <source>
        <dbReference type="Pfam" id="PF02601"/>
    </source>
</evidence>
<feature type="domain" description="OB-fold nucleic acid binding" evidence="7">
    <location>
        <begin position="10"/>
        <end position="112"/>
    </location>
</feature>
<name>A0AAU8H3C3_9BACT</name>
<evidence type="ECO:0000256" key="5">
    <source>
        <dbReference type="RuleBase" id="RU004355"/>
    </source>
</evidence>
<evidence type="ECO:0000256" key="4">
    <source>
        <dbReference type="ARBA" id="ARBA00022839"/>
    </source>
</evidence>
<gene>
    <name evidence="8" type="primary">xseA</name>
    <name evidence="8" type="ORF">V4D31_01445</name>
</gene>
<dbReference type="GO" id="GO:0008855">
    <property type="term" value="F:exodeoxyribonuclease VII activity"/>
    <property type="evidence" value="ECO:0007669"/>
    <property type="project" value="UniProtKB-UniRule"/>
</dbReference>
<dbReference type="GO" id="GO:0006308">
    <property type="term" value="P:DNA catabolic process"/>
    <property type="evidence" value="ECO:0007669"/>
    <property type="project" value="UniProtKB-UniRule"/>
</dbReference>
<comment type="catalytic activity">
    <reaction evidence="5">
        <text>Exonucleolytic cleavage in either 5'- to 3'- or 3'- to 5'-direction to yield nucleoside 5'-phosphates.</text>
        <dbReference type="EC" id="3.1.11.6"/>
    </reaction>
</comment>
<dbReference type="InterPro" id="IPR003753">
    <property type="entry name" value="Exonuc_VII_L"/>
</dbReference>
<dbReference type="Pfam" id="PF13742">
    <property type="entry name" value="tRNA_anti_2"/>
    <property type="match status" value="1"/>
</dbReference>
<evidence type="ECO:0000259" key="7">
    <source>
        <dbReference type="Pfam" id="PF13742"/>
    </source>
</evidence>
<dbReference type="PANTHER" id="PTHR30008:SF0">
    <property type="entry name" value="EXODEOXYRIBONUCLEASE 7 LARGE SUBUNIT"/>
    <property type="match status" value="1"/>
</dbReference>
<evidence type="ECO:0000313" key="8">
    <source>
        <dbReference type="EMBL" id="XCH48833.1"/>
    </source>
</evidence>